<organism evidence="2 3">
    <name type="scientific">Hevea brasiliensis</name>
    <name type="common">Para rubber tree</name>
    <name type="synonym">Siphonia brasiliensis</name>
    <dbReference type="NCBI Taxonomy" id="3981"/>
    <lineage>
        <taxon>Eukaryota</taxon>
        <taxon>Viridiplantae</taxon>
        <taxon>Streptophyta</taxon>
        <taxon>Embryophyta</taxon>
        <taxon>Tracheophyta</taxon>
        <taxon>Spermatophyta</taxon>
        <taxon>Magnoliopsida</taxon>
        <taxon>eudicotyledons</taxon>
        <taxon>Gunneridae</taxon>
        <taxon>Pentapetalae</taxon>
        <taxon>rosids</taxon>
        <taxon>fabids</taxon>
        <taxon>Malpighiales</taxon>
        <taxon>Euphorbiaceae</taxon>
        <taxon>Crotonoideae</taxon>
        <taxon>Micrandreae</taxon>
        <taxon>Hevea</taxon>
    </lineage>
</organism>
<dbReference type="Proteomes" id="UP001174677">
    <property type="component" value="Chromosome 18"/>
</dbReference>
<reference evidence="2 3" key="1">
    <citation type="journal article" date="2023" name="Plant Biotechnol. J.">
        <title>Chromosome-level wild Hevea brasiliensis genome provides new tools for genomic-assisted breeding and valuable loci to elevate rubber yield.</title>
        <authorList>
            <person name="Cheng H."/>
            <person name="Song X."/>
            <person name="Hu Y."/>
            <person name="Wu T."/>
            <person name="Yang Q."/>
            <person name="An Z."/>
            <person name="Feng S."/>
            <person name="Deng Z."/>
            <person name="Wu W."/>
            <person name="Zeng X."/>
            <person name="Tu M."/>
            <person name="Wang X."/>
            <person name="Huang H."/>
        </authorList>
    </citation>
    <scope>NUCLEOTIDE SEQUENCE [LARGE SCALE GENOMIC DNA]</scope>
    <source>
        <strain evidence="2">MT/VB/25A 57/8</strain>
    </source>
</reference>
<keyword evidence="3" id="KW-1185">Reference proteome</keyword>
<accession>A0ABQ9KFV6</accession>
<dbReference type="EMBL" id="JARPOI010000018">
    <property type="protein sequence ID" value="KAJ9135064.1"/>
    <property type="molecule type" value="Genomic_DNA"/>
</dbReference>
<protein>
    <submittedName>
        <fullName evidence="2">Uncharacterized protein</fullName>
    </submittedName>
</protein>
<proteinExistence type="predicted"/>
<feature type="signal peptide" evidence="1">
    <location>
        <begin position="1"/>
        <end position="22"/>
    </location>
</feature>
<comment type="caution">
    <text evidence="2">The sequence shown here is derived from an EMBL/GenBank/DDBJ whole genome shotgun (WGS) entry which is preliminary data.</text>
</comment>
<evidence type="ECO:0000313" key="2">
    <source>
        <dbReference type="EMBL" id="KAJ9135064.1"/>
    </source>
</evidence>
<evidence type="ECO:0000313" key="3">
    <source>
        <dbReference type="Proteomes" id="UP001174677"/>
    </source>
</evidence>
<name>A0ABQ9KFV6_HEVBR</name>
<sequence>MVQVKAIFTVFVLCCFLVFTSAIRIHSGPVVAGRNQAKQSHQITWQRMNHGSFRGPRKHIVNPSIKHPFQVPQMPV</sequence>
<evidence type="ECO:0000256" key="1">
    <source>
        <dbReference type="SAM" id="SignalP"/>
    </source>
</evidence>
<keyword evidence="1" id="KW-0732">Signal</keyword>
<gene>
    <name evidence="2" type="ORF">P3X46_032285</name>
</gene>
<feature type="chain" id="PRO_5045832598" evidence="1">
    <location>
        <begin position="23"/>
        <end position="76"/>
    </location>
</feature>